<dbReference type="GO" id="GO:0009882">
    <property type="term" value="F:blue light photoreceptor activity"/>
    <property type="evidence" value="ECO:0007669"/>
    <property type="project" value="InterPro"/>
</dbReference>
<dbReference type="SUPFAM" id="SSF54975">
    <property type="entry name" value="Acylphosphatase/BLUF domain-like"/>
    <property type="match status" value="1"/>
</dbReference>
<accession>A0A6P1KGK6</accession>
<sequence length="43" mass="4764">MTLKAGMTPRTLSDIMAVAQRENSAHQITGFLCFGNGYFFSIH</sequence>
<dbReference type="EMBL" id="CP047226">
    <property type="protein sequence ID" value="QHG09802.1"/>
    <property type="molecule type" value="Genomic_DNA"/>
</dbReference>
<dbReference type="GO" id="GO:0071949">
    <property type="term" value="F:FAD binding"/>
    <property type="evidence" value="ECO:0007669"/>
    <property type="project" value="InterPro"/>
</dbReference>
<dbReference type="InterPro" id="IPR007024">
    <property type="entry name" value="BLUF_domain"/>
</dbReference>
<reference evidence="2" key="1">
    <citation type="journal article" date="2020" name="Microbiol. Resour. Announc.">
        <title>Complete Genome Sequence of Moraxella osloensis Strain YV1, Isolated from an Australian Wastewater Treatment Plant.</title>
        <authorList>
            <person name="Batinovic S."/>
            <person name="Rice D.T.F."/>
            <person name="Seviour R.J."/>
            <person name="Petrovski S."/>
        </authorList>
    </citation>
    <scope>NUCLEOTIDE SEQUENCE</scope>
    <source>
        <strain evidence="2">YV1</strain>
    </source>
</reference>
<dbReference type="PROSITE" id="PS50925">
    <property type="entry name" value="BLUF"/>
    <property type="match status" value="1"/>
</dbReference>
<dbReference type="InterPro" id="IPR036046">
    <property type="entry name" value="Acylphosphatase-like_dom_sf"/>
</dbReference>
<dbReference type="Pfam" id="PF04940">
    <property type="entry name" value="BLUF"/>
    <property type="match status" value="1"/>
</dbReference>
<evidence type="ECO:0000313" key="2">
    <source>
        <dbReference type="EMBL" id="QHG09802.1"/>
    </source>
</evidence>
<feature type="domain" description="BLUF" evidence="1">
    <location>
        <begin position="1"/>
        <end position="43"/>
    </location>
</feature>
<gene>
    <name evidence="2" type="ORF">GSF12_07835</name>
</gene>
<evidence type="ECO:0000259" key="1">
    <source>
        <dbReference type="PROSITE" id="PS50925"/>
    </source>
</evidence>
<protein>
    <recommendedName>
        <fullName evidence="1">BLUF domain-containing protein</fullName>
    </recommendedName>
</protein>
<name>A0A6P1KGK6_FAUOS</name>
<dbReference type="AlphaFoldDB" id="A0A6P1KGK6"/>
<proteinExistence type="predicted"/>
<organism evidence="2">
    <name type="scientific">Faucicola osloensis</name>
    <name type="common">Moraxella osloensis</name>
    <dbReference type="NCBI Taxonomy" id="34062"/>
    <lineage>
        <taxon>Bacteria</taxon>
        <taxon>Pseudomonadati</taxon>
        <taxon>Pseudomonadota</taxon>
        <taxon>Gammaproteobacteria</taxon>
        <taxon>Moraxellales</taxon>
        <taxon>Moraxellaceae</taxon>
        <taxon>Faucicola</taxon>
    </lineage>
</organism>
<dbReference type="Gene3D" id="3.30.70.100">
    <property type="match status" value="1"/>
</dbReference>